<dbReference type="AlphaFoldDB" id="A0AAE1DYD8"/>
<accession>A0AAE1DYD8</accession>
<evidence type="ECO:0000313" key="2">
    <source>
        <dbReference type="Proteomes" id="UP001283361"/>
    </source>
</evidence>
<evidence type="ECO:0000313" key="1">
    <source>
        <dbReference type="EMBL" id="KAK3787262.1"/>
    </source>
</evidence>
<proteinExistence type="predicted"/>
<keyword evidence="2" id="KW-1185">Reference proteome</keyword>
<comment type="caution">
    <text evidence="1">The sequence shown here is derived from an EMBL/GenBank/DDBJ whole genome shotgun (WGS) entry which is preliminary data.</text>
</comment>
<name>A0AAE1DYD8_9GAST</name>
<dbReference type="Proteomes" id="UP001283361">
    <property type="component" value="Unassembled WGS sequence"/>
</dbReference>
<gene>
    <name evidence="1" type="ORF">RRG08_055984</name>
</gene>
<organism evidence="1 2">
    <name type="scientific">Elysia crispata</name>
    <name type="common">lettuce slug</name>
    <dbReference type="NCBI Taxonomy" id="231223"/>
    <lineage>
        <taxon>Eukaryota</taxon>
        <taxon>Metazoa</taxon>
        <taxon>Spiralia</taxon>
        <taxon>Lophotrochozoa</taxon>
        <taxon>Mollusca</taxon>
        <taxon>Gastropoda</taxon>
        <taxon>Heterobranchia</taxon>
        <taxon>Euthyneura</taxon>
        <taxon>Panpulmonata</taxon>
        <taxon>Sacoglossa</taxon>
        <taxon>Placobranchoidea</taxon>
        <taxon>Plakobranchidae</taxon>
        <taxon>Elysia</taxon>
    </lineage>
</organism>
<dbReference type="EMBL" id="JAWDGP010001872">
    <property type="protein sequence ID" value="KAK3787262.1"/>
    <property type="molecule type" value="Genomic_DNA"/>
</dbReference>
<reference evidence="1" key="1">
    <citation type="journal article" date="2023" name="G3 (Bethesda)">
        <title>A reference genome for the long-term kleptoplast-retaining sea slug Elysia crispata morphotype clarki.</title>
        <authorList>
            <person name="Eastman K.E."/>
            <person name="Pendleton A.L."/>
            <person name="Shaikh M.A."/>
            <person name="Suttiyut T."/>
            <person name="Ogas R."/>
            <person name="Tomko P."/>
            <person name="Gavelis G."/>
            <person name="Widhalm J.R."/>
            <person name="Wisecaver J.H."/>
        </authorList>
    </citation>
    <scope>NUCLEOTIDE SEQUENCE</scope>
    <source>
        <strain evidence="1">ECLA1</strain>
    </source>
</reference>
<protein>
    <submittedName>
        <fullName evidence="1">Uncharacterized protein</fullName>
    </submittedName>
</protein>
<sequence>MIVVGNPRTRQWQAQGAARVFGSVLICNFRVLLFEQVSHSLEGSTKTQESLGRLRHTVIQVQSSESSQLIKVDKQIGADTKPPRLRFYVLPGTSLSRLYPACTFRVYSSLKML</sequence>